<dbReference type="EMBL" id="WVRA01000014">
    <property type="protein sequence ID" value="NOE20788.1"/>
    <property type="molecule type" value="Genomic_DNA"/>
</dbReference>
<evidence type="ECO:0000313" key="3">
    <source>
        <dbReference type="Proteomes" id="UP000597886"/>
    </source>
</evidence>
<gene>
    <name evidence="2" type="ORF">GS634_21875</name>
</gene>
<feature type="coiled-coil region" evidence="1">
    <location>
        <begin position="7"/>
        <end position="41"/>
    </location>
</feature>
<proteinExistence type="predicted"/>
<evidence type="ECO:0000313" key="2">
    <source>
        <dbReference type="EMBL" id="NOE20788.1"/>
    </source>
</evidence>
<sequence length="94" mass="10528">MTRVGYEKKAKLQIDTWNAQIDHLEAQLKTANDDSKRALQAHHIALCAARAEAEAKLEELKTTDEEAWDDIRGGYEAAWDDMQNALSKAASKLT</sequence>
<accession>A0AA91BVQ1</accession>
<evidence type="ECO:0000256" key="1">
    <source>
        <dbReference type="SAM" id="Coils"/>
    </source>
</evidence>
<evidence type="ECO:0008006" key="4">
    <source>
        <dbReference type="Google" id="ProtNLM"/>
    </source>
</evidence>
<organism evidence="2 3">
    <name type="scientific">Ruegeria atlantica</name>
    <dbReference type="NCBI Taxonomy" id="81569"/>
    <lineage>
        <taxon>Bacteria</taxon>
        <taxon>Pseudomonadati</taxon>
        <taxon>Pseudomonadota</taxon>
        <taxon>Alphaproteobacteria</taxon>
        <taxon>Rhodobacterales</taxon>
        <taxon>Roseobacteraceae</taxon>
        <taxon>Ruegeria</taxon>
    </lineage>
</organism>
<keyword evidence="1" id="KW-0175">Coiled coil</keyword>
<comment type="caution">
    <text evidence="2">The sequence shown here is derived from an EMBL/GenBank/DDBJ whole genome shotgun (WGS) entry which is preliminary data.</text>
</comment>
<dbReference type="Proteomes" id="UP000597886">
    <property type="component" value="Unassembled WGS sequence"/>
</dbReference>
<dbReference type="AlphaFoldDB" id="A0AA91BVQ1"/>
<protein>
    <recommendedName>
        <fullName evidence="4">Coiled coil domain-containing protein</fullName>
    </recommendedName>
</protein>
<dbReference type="RefSeq" id="WP_171331876.1">
    <property type="nucleotide sequence ID" value="NZ_WVRA01000014.1"/>
</dbReference>
<reference evidence="2" key="1">
    <citation type="submission" date="2019-12" db="EMBL/GenBank/DDBJ databases">
        <title>Ruegeria JWLKs population differentiation of coral mucus and skeleton niches.</title>
        <authorList>
            <person name="Luo D."/>
        </authorList>
    </citation>
    <scope>NUCLEOTIDE SEQUENCE</scope>
    <source>
        <strain evidence="2">HKCCD6181</strain>
    </source>
</reference>
<name>A0AA91BVQ1_9RHOB</name>